<dbReference type="Gene3D" id="2.40.170.20">
    <property type="entry name" value="TonB-dependent receptor, beta-barrel domain"/>
    <property type="match status" value="1"/>
</dbReference>
<keyword evidence="5" id="KW-0732">Signal</keyword>
<dbReference type="Pfam" id="PF07715">
    <property type="entry name" value="Plug"/>
    <property type="match status" value="1"/>
</dbReference>
<evidence type="ECO:0000259" key="6">
    <source>
        <dbReference type="Pfam" id="PF00593"/>
    </source>
</evidence>
<sequence length="897" mass="96561">MKQHALLIGSASFLALMATPAAAQTDPSTSPDSTAAAAAASEGDNGEIVVTGIRQSLRKSISAKRNADVVQDVITAEDIGKFPDKNVAEALQRVPGVVINREFGEGERVSLRATAPNLTKTLVNGHAIATADWFVLEQLSATRSFNYLTLPAEIVGTVEVYKSPQADVEEGGIGGTINVHTRNPLDLDAFTLTGSAQMVYSSLRKSWDPQASGLFSWKNDAETFGVLVGAVYQKRDIRRDGVEVLGYFTQPTASGPVLVPSLIGSALFKQERERYGANVGLQFKPTDDLEINVTGLYSKFGADNFNQNYLAWGSNALGGGGTLTNAQIEDGTAVSGTITSTPGGRAVVYDAIDRKAFAKTWSADFDAKWQVSDAGTLHFKTGYTEAHGDTTAQPFYEGGAPGAFTYDLTGRAPKVSFTGVDPTDPSDLAFDFGSLHKITNTDKEKYAYVDYEHEIGSGILDAVKFGGKYTDHDRKTVFLATTYGGFFLPLLAQGCGGPCDSTDFAGGLTPGDFLDGVASPGTLTSFWQVDRQALEDIYFSQPASVRARIINPPENHSISEKALGGYGMLKLKGDGWRGNVGVRVVRTRQTSTGNLIGVPAGPDTVNDNAFGVYLPVTAKRSYTDVLPSANVAIDLNPNLVLRLAVGRTVARPDYTDIVPRVNLNPGSLTAAGGDPRVEPYRANQADASLEWYPDRDTLVAAAVFFKDIKSYITDDISQEVFPVQTATPNLSRCTPANPAENLYNCTFDVNRRANGPGGTNKGFEIQAQRNLWGGFGAIVNYTFADANFDGEGEVPGVSKHALNLTGYFENSFLSARLSYNYRSKFFITYDRAAPLNQKATASLDASVSANINRNVALTFDAINLTEEKIEQYSGTTTRPRGIYNNGRQFYVGARFRF</sequence>
<comment type="similarity">
    <text evidence="4">Belongs to the TonB-dependent receptor family.</text>
</comment>
<dbReference type="InterPro" id="IPR012910">
    <property type="entry name" value="Plug_dom"/>
</dbReference>
<evidence type="ECO:0000256" key="3">
    <source>
        <dbReference type="ARBA" id="ARBA00023237"/>
    </source>
</evidence>
<dbReference type="KEGG" id="spii:G7077_06435"/>
<feature type="chain" id="PRO_5026196998" evidence="5">
    <location>
        <begin position="24"/>
        <end position="897"/>
    </location>
</feature>
<dbReference type="Proteomes" id="UP000503222">
    <property type="component" value="Chromosome"/>
</dbReference>
<dbReference type="Gene3D" id="2.170.130.10">
    <property type="entry name" value="TonB-dependent receptor, plug domain"/>
    <property type="match status" value="1"/>
</dbReference>
<keyword evidence="4" id="KW-0798">TonB box</keyword>
<reference evidence="8 9" key="1">
    <citation type="submission" date="2020-03" db="EMBL/GenBank/DDBJ databases">
        <title>Sphingomonas sp. nov., isolated from fish.</title>
        <authorList>
            <person name="Hyun D.-W."/>
            <person name="Bae J.-W."/>
        </authorList>
    </citation>
    <scope>NUCLEOTIDE SEQUENCE [LARGE SCALE GENOMIC DNA]</scope>
    <source>
        <strain evidence="8 9">HDW15B</strain>
    </source>
</reference>
<dbReference type="GO" id="GO:0009279">
    <property type="term" value="C:cell outer membrane"/>
    <property type="evidence" value="ECO:0007669"/>
    <property type="project" value="UniProtKB-SubCell"/>
</dbReference>
<evidence type="ECO:0000256" key="1">
    <source>
        <dbReference type="ARBA" id="ARBA00004442"/>
    </source>
</evidence>
<dbReference type="NCBIfam" id="TIGR01782">
    <property type="entry name" value="TonB-Xanth-Caul"/>
    <property type="match status" value="1"/>
</dbReference>
<protein>
    <submittedName>
        <fullName evidence="8">TonB-dependent receptor</fullName>
    </submittedName>
</protein>
<keyword evidence="9" id="KW-1185">Reference proteome</keyword>
<evidence type="ECO:0000313" key="9">
    <source>
        <dbReference type="Proteomes" id="UP000503222"/>
    </source>
</evidence>
<name>A0A6G7YPB9_9SPHN</name>
<feature type="domain" description="TonB-dependent receptor plug" evidence="7">
    <location>
        <begin position="65"/>
        <end position="176"/>
    </location>
</feature>
<keyword evidence="2 4" id="KW-0472">Membrane</keyword>
<comment type="subcellular location">
    <subcellularLocation>
        <location evidence="1 4">Cell outer membrane</location>
    </subcellularLocation>
</comment>
<feature type="domain" description="TonB-dependent receptor-like beta-barrel" evidence="6">
    <location>
        <begin position="411"/>
        <end position="864"/>
    </location>
</feature>
<dbReference type="CDD" id="cd01347">
    <property type="entry name" value="ligand_gated_channel"/>
    <property type="match status" value="1"/>
</dbReference>
<evidence type="ECO:0000256" key="4">
    <source>
        <dbReference type="RuleBase" id="RU003357"/>
    </source>
</evidence>
<proteinExistence type="inferred from homology"/>
<dbReference type="PANTHER" id="PTHR40980:SF3">
    <property type="entry name" value="TONB-DEPENDENT RECEPTOR-LIKE BETA-BARREL DOMAIN-CONTAINING PROTEIN"/>
    <property type="match status" value="1"/>
</dbReference>
<dbReference type="PANTHER" id="PTHR40980">
    <property type="entry name" value="PLUG DOMAIN-CONTAINING PROTEIN"/>
    <property type="match status" value="1"/>
</dbReference>
<dbReference type="SUPFAM" id="SSF56935">
    <property type="entry name" value="Porins"/>
    <property type="match status" value="1"/>
</dbReference>
<evidence type="ECO:0000256" key="2">
    <source>
        <dbReference type="ARBA" id="ARBA00023136"/>
    </source>
</evidence>
<dbReference type="InterPro" id="IPR037066">
    <property type="entry name" value="Plug_dom_sf"/>
</dbReference>
<dbReference type="EMBL" id="CP049869">
    <property type="protein sequence ID" value="QIK78584.1"/>
    <property type="molecule type" value="Genomic_DNA"/>
</dbReference>
<dbReference type="RefSeq" id="WP_166410977.1">
    <property type="nucleotide sequence ID" value="NZ_CP049869.1"/>
</dbReference>
<dbReference type="InterPro" id="IPR036942">
    <property type="entry name" value="Beta-barrel_TonB_sf"/>
</dbReference>
<keyword evidence="8" id="KW-0675">Receptor</keyword>
<keyword evidence="3" id="KW-0998">Cell outer membrane</keyword>
<evidence type="ECO:0000256" key="5">
    <source>
        <dbReference type="SAM" id="SignalP"/>
    </source>
</evidence>
<dbReference type="Pfam" id="PF00593">
    <property type="entry name" value="TonB_dep_Rec_b-barrel"/>
    <property type="match status" value="1"/>
</dbReference>
<dbReference type="InterPro" id="IPR010104">
    <property type="entry name" value="TonB_rcpt_bac"/>
</dbReference>
<organism evidence="8 9">
    <name type="scientific">Sphingomonas piscis</name>
    <dbReference type="NCBI Taxonomy" id="2714943"/>
    <lineage>
        <taxon>Bacteria</taxon>
        <taxon>Pseudomonadati</taxon>
        <taxon>Pseudomonadota</taxon>
        <taxon>Alphaproteobacteria</taxon>
        <taxon>Sphingomonadales</taxon>
        <taxon>Sphingomonadaceae</taxon>
        <taxon>Sphingomonas</taxon>
    </lineage>
</organism>
<gene>
    <name evidence="8" type="ORF">G7077_06435</name>
</gene>
<accession>A0A6G7YPB9</accession>
<evidence type="ECO:0000313" key="8">
    <source>
        <dbReference type="EMBL" id="QIK78584.1"/>
    </source>
</evidence>
<feature type="signal peptide" evidence="5">
    <location>
        <begin position="1"/>
        <end position="23"/>
    </location>
</feature>
<dbReference type="InterPro" id="IPR000531">
    <property type="entry name" value="Beta-barrel_TonB"/>
</dbReference>
<dbReference type="AlphaFoldDB" id="A0A6G7YPB9"/>
<evidence type="ECO:0000259" key="7">
    <source>
        <dbReference type="Pfam" id="PF07715"/>
    </source>
</evidence>